<dbReference type="STRING" id="126957.T1JC67"/>
<feature type="domain" description="RRM" evidence="3">
    <location>
        <begin position="33"/>
        <end position="111"/>
    </location>
</feature>
<dbReference type="InterPro" id="IPR000504">
    <property type="entry name" value="RRM_dom"/>
</dbReference>
<keyword evidence="5" id="KW-1185">Reference proteome</keyword>
<evidence type="ECO:0000256" key="2">
    <source>
        <dbReference type="PROSITE-ProRule" id="PRU00176"/>
    </source>
</evidence>
<sequence length="180" mass="20346">MDYDQIFTSEEEEIFNSGSTSRSWIGSVEVDSRSIFIDNLSYAATAEDLRIHFQHCGCIKQVTISHSRRRSNSSKGVAYIEFNEKYSVKIALALHETFILERAISVSPKRSNRHKIVSVKRIVKSPISGKKRLRGNCDDDAELKGIGNNLDLELKKVKKSKALDDLTMGIEMLTFTQGME</sequence>
<dbReference type="eggNOG" id="KOG4209">
    <property type="taxonomic scope" value="Eukaryota"/>
</dbReference>
<dbReference type="SMART" id="SM00360">
    <property type="entry name" value="RRM"/>
    <property type="match status" value="1"/>
</dbReference>
<proteinExistence type="predicted"/>
<dbReference type="Gene3D" id="3.30.70.330">
    <property type="match status" value="1"/>
</dbReference>
<dbReference type="Proteomes" id="UP000014500">
    <property type="component" value="Unassembled WGS sequence"/>
</dbReference>
<dbReference type="SUPFAM" id="SSF54928">
    <property type="entry name" value="RNA-binding domain, RBD"/>
    <property type="match status" value="1"/>
</dbReference>
<dbReference type="EMBL" id="JH432060">
    <property type="status" value="NOT_ANNOTATED_CDS"/>
    <property type="molecule type" value="Genomic_DNA"/>
</dbReference>
<protein>
    <recommendedName>
        <fullName evidence="3">RRM domain-containing protein</fullName>
    </recommendedName>
</protein>
<dbReference type="HOGENOM" id="CLU_1498154_0_0_1"/>
<evidence type="ECO:0000259" key="3">
    <source>
        <dbReference type="PROSITE" id="PS50102"/>
    </source>
</evidence>
<keyword evidence="1 2" id="KW-0694">RNA-binding</keyword>
<dbReference type="PANTHER" id="PTHR23236:SF12">
    <property type="entry name" value="EUKARYOTIC INITIATION FACTOR 4B-RELATED"/>
    <property type="match status" value="1"/>
</dbReference>
<dbReference type="GO" id="GO:0008143">
    <property type="term" value="F:poly(A) binding"/>
    <property type="evidence" value="ECO:0007669"/>
    <property type="project" value="TreeGrafter"/>
</dbReference>
<evidence type="ECO:0000256" key="1">
    <source>
        <dbReference type="ARBA" id="ARBA00022884"/>
    </source>
</evidence>
<dbReference type="PANTHER" id="PTHR23236">
    <property type="entry name" value="EUKARYOTIC TRANSLATION INITIATION FACTOR 4B/4H"/>
    <property type="match status" value="1"/>
</dbReference>
<dbReference type="PhylomeDB" id="T1JC67"/>
<dbReference type="EnsemblMetazoa" id="SMAR011376-RA">
    <property type="protein sequence ID" value="SMAR011376-PA"/>
    <property type="gene ID" value="SMAR011376"/>
</dbReference>
<evidence type="ECO:0000313" key="5">
    <source>
        <dbReference type="Proteomes" id="UP000014500"/>
    </source>
</evidence>
<reference evidence="5" key="1">
    <citation type="submission" date="2011-05" db="EMBL/GenBank/DDBJ databases">
        <authorList>
            <person name="Richards S.R."/>
            <person name="Qu J."/>
            <person name="Jiang H."/>
            <person name="Jhangiani S.N."/>
            <person name="Agravi P."/>
            <person name="Goodspeed R."/>
            <person name="Gross S."/>
            <person name="Mandapat C."/>
            <person name="Jackson L."/>
            <person name="Mathew T."/>
            <person name="Pu L."/>
            <person name="Thornton R."/>
            <person name="Saada N."/>
            <person name="Wilczek-Boney K.B."/>
            <person name="Lee S."/>
            <person name="Kovar C."/>
            <person name="Wu Y."/>
            <person name="Scherer S.E."/>
            <person name="Worley K.C."/>
            <person name="Muzny D.M."/>
            <person name="Gibbs R."/>
        </authorList>
    </citation>
    <scope>NUCLEOTIDE SEQUENCE</scope>
    <source>
        <strain evidence="5">Brora</strain>
    </source>
</reference>
<accession>T1JC67</accession>
<dbReference type="PROSITE" id="PS50102">
    <property type="entry name" value="RRM"/>
    <property type="match status" value="1"/>
</dbReference>
<dbReference type="InterPro" id="IPR012677">
    <property type="entry name" value="Nucleotide-bd_a/b_plait_sf"/>
</dbReference>
<reference evidence="4" key="2">
    <citation type="submission" date="2015-02" db="UniProtKB">
        <authorList>
            <consortium name="EnsemblMetazoa"/>
        </authorList>
    </citation>
    <scope>IDENTIFICATION</scope>
</reference>
<evidence type="ECO:0000313" key="4">
    <source>
        <dbReference type="EnsemblMetazoa" id="SMAR011376-PA"/>
    </source>
</evidence>
<dbReference type="AlphaFoldDB" id="T1JC67"/>
<name>T1JC67_STRMM</name>
<dbReference type="Pfam" id="PF00076">
    <property type="entry name" value="RRM_1"/>
    <property type="match status" value="1"/>
</dbReference>
<dbReference type="InterPro" id="IPR035979">
    <property type="entry name" value="RBD_domain_sf"/>
</dbReference>
<organism evidence="4 5">
    <name type="scientific">Strigamia maritima</name>
    <name type="common">European centipede</name>
    <name type="synonym">Geophilus maritimus</name>
    <dbReference type="NCBI Taxonomy" id="126957"/>
    <lineage>
        <taxon>Eukaryota</taxon>
        <taxon>Metazoa</taxon>
        <taxon>Ecdysozoa</taxon>
        <taxon>Arthropoda</taxon>
        <taxon>Myriapoda</taxon>
        <taxon>Chilopoda</taxon>
        <taxon>Pleurostigmophora</taxon>
        <taxon>Geophilomorpha</taxon>
        <taxon>Linotaeniidae</taxon>
        <taxon>Strigamia</taxon>
    </lineage>
</organism>